<protein>
    <submittedName>
        <fullName evidence="1">Uncharacterized protein</fullName>
    </submittedName>
</protein>
<organism evidence="1 2">
    <name type="scientific">Acetobacterium malicum</name>
    <dbReference type="NCBI Taxonomy" id="52692"/>
    <lineage>
        <taxon>Bacteria</taxon>
        <taxon>Bacillati</taxon>
        <taxon>Bacillota</taxon>
        <taxon>Clostridia</taxon>
        <taxon>Eubacteriales</taxon>
        <taxon>Eubacteriaceae</taxon>
        <taxon>Acetobacterium</taxon>
    </lineage>
</organism>
<evidence type="ECO:0000313" key="1">
    <source>
        <dbReference type="EMBL" id="MBC3899870.1"/>
    </source>
</evidence>
<dbReference type="Proteomes" id="UP000622405">
    <property type="component" value="Unassembled WGS sequence"/>
</dbReference>
<gene>
    <name evidence="1" type="ORF">GH811_09605</name>
</gene>
<dbReference type="RefSeq" id="WP_186894273.1">
    <property type="nucleotide sequence ID" value="NZ_WJBE01000007.1"/>
</dbReference>
<name>A0ABR6YXC5_9FIRM</name>
<accession>A0ABR6YXC5</accession>
<dbReference type="EMBL" id="WJBE01000007">
    <property type="protein sequence ID" value="MBC3899870.1"/>
    <property type="molecule type" value="Genomic_DNA"/>
</dbReference>
<proteinExistence type="predicted"/>
<reference evidence="1 2" key="1">
    <citation type="journal article" date="2020" name="mSystems">
        <title>Defining Genomic and Predicted Metabolic Features of the Acetobacterium Genus.</title>
        <authorList>
            <person name="Ross D.E."/>
            <person name="Marshall C.W."/>
            <person name="Gulliver D."/>
            <person name="May H.D."/>
            <person name="Norman R.S."/>
        </authorList>
    </citation>
    <scope>NUCLEOTIDE SEQUENCE [LARGE SCALE GENOMIC DNA]</scope>
    <source>
        <strain evidence="1 2">DSM 4132</strain>
    </source>
</reference>
<sequence length="57" mass="6521">MAENKEFTLVGINKASVYPESELAMLKALKNELQEQKEQISNLRIIKITLTETDHFA</sequence>
<keyword evidence="2" id="KW-1185">Reference proteome</keyword>
<comment type="caution">
    <text evidence="1">The sequence shown here is derived from an EMBL/GenBank/DDBJ whole genome shotgun (WGS) entry which is preliminary data.</text>
</comment>
<evidence type="ECO:0000313" key="2">
    <source>
        <dbReference type="Proteomes" id="UP000622405"/>
    </source>
</evidence>